<feature type="transmembrane region" description="Helical" evidence="5">
    <location>
        <begin position="228"/>
        <end position="243"/>
    </location>
</feature>
<dbReference type="OrthoDB" id="9255580at2"/>
<dbReference type="EMBL" id="AKKV01000019">
    <property type="protein sequence ID" value="EIT86928.1"/>
    <property type="molecule type" value="Genomic_DNA"/>
</dbReference>
<feature type="transmembrane region" description="Helical" evidence="5">
    <location>
        <begin position="63"/>
        <end position="83"/>
    </location>
</feature>
<comment type="subcellular location">
    <subcellularLocation>
        <location evidence="1">Membrane</location>
        <topology evidence="1">Multi-pass membrane protein</topology>
    </subcellularLocation>
</comment>
<evidence type="ECO:0000259" key="6">
    <source>
        <dbReference type="Pfam" id="PF04932"/>
    </source>
</evidence>
<dbReference type="PANTHER" id="PTHR37422:SF23">
    <property type="entry name" value="TEICHURONIC ACID BIOSYNTHESIS PROTEIN TUAE"/>
    <property type="match status" value="1"/>
</dbReference>
<accession>I8UJB1</accession>
<evidence type="ECO:0000313" key="7">
    <source>
        <dbReference type="EMBL" id="EIT86928.1"/>
    </source>
</evidence>
<keyword evidence="3 5" id="KW-1133">Transmembrane helix</keyword>
<sequence>MKASYELLLAVLLACACSLIINSTLLATASFSILSMVCLVSSALVVLALCCKPIIEKCAPSQLLFYLLIGTAFLGAGAFSFSVGPISLFPYRIVLIIFLPVFLYFLWFHKETPSLQHTPVWPVLSFHIGWIVYGLFSLSWAPSFSAGVMELVFLTLGVSFIFFMIVMLRDLSHFLHVYYIWLFVFAGLLLLGLWNHVTGLHLPISRLHTAPLAQQRIPTAVFVNENDYASFISLSFFLLLAFVHHTKRSFLRYVGVLFLLLSLYIIQLTASRANLLAIVLGGFAWFVVMTSAKLKKRLLLAGCCGLGLFALLVPGRFLALFKPLQEVVVKMMLASTTAEDSVNIRLALLKNGVHYVLSSFGFGVGAGNSKYYLAHEALFPTNHIINLHNWWMDLLVNYGVLIFIGYLLVYVWIIRQLIAMLPYMNTTAERMLCEGLFGAMIAFSLSCISPSSQISLHSLWILFGLGISYINFQKVKRNETLYRHYKLRESTCHATTVTTDR</sequence>
<feature type="transmembrane region" description="Helical" evidence="5">
    <location>
        <begin position="89"/>
        <end position="108"/>
    </location>
</feature>
<evidence type="ECO:0000313" key="8">
    <source>
        <dbReference type="Proteomes" id="UP000004080"/>
    </source>
</evidence>
<dbReference type="InterPro" id="IPR007016">
    <property type="entry name" value="O-antigen_ligase-rel_domated"/>
</dbReference>
<feature type="transmembrane region" description="Helical" evidence="5">
    <location>
        <begin position="120"/>
        <end position="141"/>
    </location>
</feature>
<feature type="transmembrane region" description="Helical" evidence="5">
    <location>
        <begin position="298"/>
        <end position="321"/>
    </location>
</feature>
<proteinExistence type="predicted"/>
<comment type="caution">
    <text evidence="7">The sequence shown here is derived from an EMBL/GenBank/DDBJ whole genome shotgun (WGS) entry which is preliminary data.</text>
</comment>
<feature type="transmembrane region" description="Helical" evidence="5">
    <location>
        <begin position="178"/>
        <end position="197"/>
    </location>
</feature>
<keyword evidence="8" id="KW-1185">Reference proteome</keyword>
<protein>
    <submittedName>
        <fullName evidence="7">TuaE</fullName>
    </submittedName>
</protein>
<evidence type="ECO:0000256" key="1">
    <source>
        <dbReference type="ARBA" id="ARBA00004141"/>
    </source>
</evidence>
<feature type="transmembrane region" description="Helical" evidence="5">
    <location>
        <begin position="147"/>
        <end position="166"/>
    </location>
</feature>
<name>I8UJB1_9BACL</name>
<dbReference type="RefSeq" id="WP_007200440.1">
    <property type="nucleotide sequence ID" value="NZ_AKKV01000019.1"/>
</dbReference>
<dbReference type="eggNOG" id="COG3307">
    <property type="taxonomic scope" value="Bacteria"/>
</dbReference>
<reference evidence="7 8" key="1">
    <citation type="journal article" date="2012" name="J. Bacteriol.">
        <title>Genome of Bacillus macauensis ZFHKF-1, a Long-Chain-Forming Bacterium.</title>
        <authorList>
            <person name="Cai L."/>
            <person name="Zhang T."/>
        </authorList>
    </citation>
    <scope>NUCLEOTIDE SEQUENCE [LARGE SCALE GENOMIC DNA]</scope>
    <source>
        <strain evidence="7 8">ZFHKF-1</strain>
    </source>
</reference>
<feature type="domain" description="O-antigen ligase-related" evidence="6">
    <location>
        <begin position="258"/>
        <end position="406"/>
    </location>
</feature>
<dbReference type="PROSITE" id="PS51257">
    <property type="entry name" value="PROKAR_LIPOPROTEIN"/>
    <property type="match status" value="1"/>
</dbReference>
<feature type="transmembrane region" description="Helical" evidence="5">
    <location>
        <begin position="395"/>
        <end position="419"/>
    </location>
</feature>
<dbReference type="STRING" id="1196324.A374_01694"/>
<organism evidence="7 8">
    <name type="scientific">Fictibacillus macauensis ZFHKF-1</name>
    <dbReference type="NCBI Taxonomy" id="1196324"/>
    <lineage>
        <taxon>Bacteria</taxon>
        <taxon>Bacillati</taxon>
        <taxon>Bacillota</taxon>
        <taxon>Bacilli</taxon>
        <taxon>Bacillales</taxon>
        <taxon>Fictibacillaceae</taxon>
        <taxon>Fictibacillus</taxon>
    </lineage>
</organism>
<evidence type="ECO:0000256" key="3">
    <source>
        <dbReference type="ARBA" id="ARBA00022989"/>
    </source>
</evidence>
<dbReference type="Pfam" id="PF04932">
    <property type="entry name" value="Wzy_C"/>
    <property type="match status" value="1"/>
</dbReference>
<dbReference type="AlphaFoldDB" id="I8UJB1"/>
<evidence type="ECO:0000256" key="2">
    <source>
        <dbReference type="ARBA" id="ARBA00022692"/>
    </source>
</evidence>
<feature type="transmembrane region" description="Helical" evidence="5">
    <location>
        <begin position="33"/>
        <end position="51"/>
    </location>
</feature>
<evidence type="ECO:0000256" key="5">
    <source>
        <dbReference type="SAM" id="Phobius"/>
    </source>
</evidence>
<dbReference type="PANTHER" id="PTHR37422">
    <property type="entry name" value="TEICHURONIC ACID BIOSYNTHESIS PROTEIN TUAE"/>
    <property type="match status" value="1"/>
</dbReference>
<feature type="transmembrane region" description="Helical" evidence="5">
    <location>
        <begin position="454"/>
        <end position="472"/>
    </location>
</feature>
<feature type="transmembrane region" description="Helical" evidence="5">
    <location>
        <begin position="273"/>
        <end position="291"/>
    </location>
</feature>
<dbReference type="Proteomes" id="UP000004080">
    <property type="component" value="Unassembled WGS sequence"/>
</dbReference>
<gene>
    <name evidence="7" type="ORF">A374_01694</name>
</gene>
<dbReference type="InterPro" id="IPR051533">
    <property type="entry name" value="WaaL-like"/>
</dbReference>
<feature type="transmembrane region" description="Helical" evidence="5">
    <location>
        <begin position="250"/>
        <end position="267"/>
    </location>
</feature>
<keyword evidence="2 5" id="KW-0812">Transmembrane</keyword>
<dbReference type="PATRIC" id="fig|1196324.3.peg.335"/>
<dbReference type="GO" id="GO:0016020">
    <property type="term" value="C:membrane"/>
    <property type="evidence" value="ECO:0007669"/>
    <property type="project" value="UniProtKB-SubCell"/>
</dbReference>
<keyword evidence="4 5" id="KW-0472">Membrane</keyword>
<evidence type="ECO:0000256" key="4">
    <source>
        <dbReference type="ARBA" id="ARBA00023136"/>
    </source>
</evidence>